<dbReference type="PANTHER" id="PTHR37540:SF5">
    <property type="entry name" value="TRANSCRIPTION FACTOR DOMAIN-CONTAINING PROTEIN"/>
    <property type="match status" value="1"/>
</dbReference>
<keyword evidence="4" id="KW-0539">Nucleus</keyword>
<evidence type="ECO:0000259" key="5">
    <source>
        <dbReference type="PROSITE" id="PS50048"/>
    </source>
</evidence>
<dbReference type="Proteomes" id="UP000248817">
    <property type="component" value="Unassembled WGS sequence"/>
</dbReference>
<dbReference type="InterPro" id="IPR001138">
    <property type="entry name" value="Zn2Cys6_DnaBD"/>
</dbReference>
<gene>
    <name evidence="6" type="ORF">BP00DRAFT_453512</name>
</gene>
<evidence type="ECO:0000256" key="1">
    <source>
        <dbReference type="ARBA" id="ARBA00023015"/>
    </source>
</evidence>
<dbReference type="AlphaFoldDB" id="A0A2V5IHJ3"/>
<sequence>MSTPHHDYTAESCFSCRTKKRKCDRLMPACSRCQKSSQPCLYGGNGVYGSIVPIRHDELLHAVPTALLHPAQVTAEVFSFRGRKSCRRCRLHKKSCDKTHPGCGRCKRLDVCCAYDDLVRTQRLGSQHFFSSASMIRSLDLQPTYPIQPRPHIPGLVRFFQEQMGLAALQVEVNSIAYHLRSSWIRHALTDPCLFHATLYTASAEMDAIHGEQGTAPNYATLYHQTNAIRLLNCRLVRGGSMDDATIASVLLLVISGSIEKDPDATEAHRQGLLRMVALRGGLKQLAFDGILAEMIEMNMVLPMVVFGQTDSALLPPFTPDEALPDSLPGLALDRLRRGGSRVDPTLQLQLVRVLKHIQDLFHALVQPSESSNLWSLLNNGPPVIQSTTTDDSTWSSSETSFLRTCQLSMTLLRTLADPGLPWHPDTIAALLRDLNTSITHTDPATRLRYAPEASLWATALGMALSHDVHGRLTFLINERCVVLAVSSSKTTPLHELFLDCYCRLRALVELRRPPALSPLLSTSSSSSSMPISLG</sequence>
<dbReference type="GO" id="GO:0000981">
    <property type="term" value="F:DNA-binding transcription factor activity, RNA polymerase II-specific"/>
    <property type="evidence" value="ECO:0007669"/>
    <property type="project" value="InterPro"/>
</dbReference>
<reference evidence="6 7" key="1">
    <citation type="submission" date="2018-02" db="EMBL/GenBank/DDBJ databases">
        <title>The genomes of Aspergillus section Nigri reveals drivers in fungal speciation.</title>
        <authorList>
            <consortium name="DOE Joint Genome Institute"/>
            <person name="Vesth T.C."/>
            <person name="Nybo J."/>
            <person name="Theobald S."/>
            <person name="Brandl J."/>
            <person name="Frisvad J.C."/>
            <person name="Nielsen K.F."/>
            <person name="Lyhne E.K."/>
            <person name="Kogle M.E."/>
            <person name="Kuo A."/>
            <person name="Riley R."/>
            <person name="Clum A."/>
            <person name="Nolan M."/>
            <person name="Lipzen A."/>
            <person name="Salamov A."/>
            <person name="Henrissat B."/>
            <person name="Wiebenga A."/>
            <person name="De vries R.P."/>
            <person name="Grigoriev I.V."/>
            <person name="Mortensen U.H."/>
            <person name="Andersen M.R."/>
            <person name="Baker S.E."/>
        </authorList>
    </citation>
    <scope>NUCLEOTIDE SEQUENCE [LARGE SCALE GENOMIC DNA]</scope>
    <source>
        <strain evidence="6 7">CBS 114.80</strain>
    </source>
</reference>
<dbReference type="GO" id="GO:0009893">
    <property type="term" value="P:positive regulation of metabolic process"/>
    <property type="evidence" value="ECO:0007669"/>
    <property type="project" value="UniProtKB-ARBA"/>
</dbReference>
<evidence type="ECO:0000313" key="6">
    <source>
        <dbReference type="EMBL" id="PYI36169.1"/>
    </source>
</evidence>
<feature type="domain" description="Zn(2)-C6 fungal-type" evidence="5">
    <location>
        <begin position="85"/>
        <end position="115"/>
    </location>
</feature>
<dbReference type="PROSITE" id="PS00463">
    <property type="entry name" value="ZN2_CY6_FUNGAL_1"/>
    <property type="match status" value="2"/>
</dbReference>
<keyword evidence="1" id="KW-0805">Transcription regulation</keyword>
<organism evidence="6 7">
    <name type="scientific">Aspergillus indologenus CBS 114.80</name>
    <dbReference type="NCBI Taxonomy" id="1450541"/>
    <lineage>
        <taxon>Eukaryota</taxon>
        <taxon>Fungi</taxon>
        <taxon>Dikarya</taxon>
        <taxon>Ascomycota</taxon>
        <taxon>Pezizomycotina</taxon>
        <taxon>Eurotiomycetes</taxon>
        <taxon>Eurotiomycetidae</taxon>
        <taxon>Eurotiales</taxon>
        <taxon>Aspergillaceae</taxon>
        <taxon>Aspergillus</taxon>
        <taxon>Aspergillus subgen. Circumdati</taxon>
    </lineage>
</organism>
<dbReference type="PROSITE" id="PS50048">
    <property type="entry name" value="ZN2_CY6_FUNGAL_2"/>
    <property type="match status" value="2"/>
</dbReference>
<keyword evidence="7" id="KW-1185">Reference proteome</keyword>
<dbReference type="EMBL" id="KZ825466">
    <property type="protein sequence ID" value="PYI36169.1"/>
    <property type="molecule type" value="Genomic_DNA"/>
</dbReference>
<dbReference type="GO" id="GO:0003677">
    <property type="term" value="F:DNA binding"/>
    <property type="evidence" value="ECO:0007669"/>
    <property type="project" value="UniProtKB-KW"/>
</dbReference>
<keyword evidence="3" id="KW-0804">Transcription</keyword>
<keyword evidence="2" id="KW-0238">DNA-binding</keyword>
<dbReference type="Gene3D" id="4.10.240.10">
    <property type="entry name" value="Zn(2)-C6 fungal-type DNA-binding domain"/>
    <property type="match status" value="2"/>
</dbReference>
<accession>A0A2V5IHJ3</accession>
<evidence type="ECO:0000256" key="2">
    <source>
        <dbReference type="ARBA" id="ARBA00023125"/>
    </source>
</evidence>
<dbReference type="PANTHER" id="PTHR37540">
    <property type="entry name" value="TRANSCRIPTION FACTOR (ACR-2), PUTATIVE-RELATED-RELATED"/>
    <property type="match status" value="1"/>
</dbReference>
<dbReference type="Pfam" id="PF00172">
    <property type="entry name" value="Zn_clus"/>
    <property type="match status" value="2"/>
</dbReference>
<protein>
    <recommendedName>
        <fullName evidence="5">Zn(2)-C6 fungal-type domain-containing protein</fullName>
    </recommendedName>
</protein>
<dbReference type="InterPro" id="IPR036864">
    <property type="entry name" value="Zn2-C6_fun-type_DNA-bd_sf"/>
</dbReference>
<feature type="domain" description="Zn(2)-C6 fungal-type" evidence="5">
    <location>
        <begin position="12"/>
        <end position="42"/>
    </location>
</feature>
<name>A0A2V5IHJ3_9EURO</name>
<dbReference type="SMART" id="SM00066">
    <property type="entry name" value="GAL4"/>
    <property type="match status" value="2"/>
</dbReference>
<evidence type="ECO:0000256" key="3">
    <source>
        <dbReference type="ARBA" id="ARBA00023163"/>
    </source>
</evidence>
<dbReference type="GO" id="GO:0008270">
    <property type="term" value="F:zinc ion binding"/>
    <property type="evidence" value="ECO:0007669"/>
    <property type="project" value="InterPro"/>
</dbReference>
<dbReference type="CDD" id="cd00067">
    <property type="entry name" value="GAL4"/>
    <property type="match status" value="2"/>
</dbReference>
<proteinExistence type="predicted"/>
<evidence type="ECO:0000313" key="7">
    <source>
        <dbReference type="Proteomes" id="UP000248817"/>
    </source>
</evidence>
<dbReference type="SUPFAM" id="SSF57701">
    <property type="entry name" value="Zn2/Cys6 DNA-binding domain"/>
    <property type="match status" value="2"/>
</dbReference>
<evidence type="ECO:0000256" key="4">
    <source>
        <dbReference type="ARBA" id="ARBA00023242"/>
    </source>
</evidence>